<proteinExistence type="predicted"/>
<protein>
    <submittedName>
        <fullName evidence="1">Uncharacterized protein</fullName>
    </submittedName>
</protein>
<keyword evidence="2" id="KW-1185">Reference proteome</keyword>
<comment type="caution">
    <text evidence="1">The sequence shown here is derived from an EMBL/GenBank/DDBJ whole genome shotgun (WGS) entry which is preliminary data.</text>
</comment>
<organism evidence="1 2">
    <name type="scientific">Champsocephalus gunnari</name>
    <name type="common">Mackerel icefish</name>
    <dbReference type="NCBI Taxonomy" id="52237"/>
    <lineage>
        <taxon>Eukaryota</taxon>
        <taxon>Metazoa</taxon>
        <taxon>Chordata</taxon>
        <taxon>Craniata</taxon>
        <taxon>Vertebrata</taxon>
        <taxon>Euteleostomi</taxon>
        <taxon>Actinopterygii</taxon>
        <taxon>Neopterygii</taxon>
        <taxon>Teleostei</taxon>
        <taxon>Neoteleostei</taxon>
        <taxon>Acanthomorphata</taxon>
        <taxon>Eupercaria</taxon>
        <taxon>Perciformes</taxon>
        <taxon>Notothenioidei</taxon>
        <taxon>Channichthyidae</taxon>
        <taxon>Champsocephalus</taxon>
    </lineage>
</organism>
<sequence>MKTPAVQDSHLQASCLPDPISCEAGSAVQRDFRKQPVRLNTGHWRTCRSPSRICSGVSLSSVEAPPPQETARQTEHGTLEDMQERASADLLWDQPLHLKPRPFRPGSALGSASPGAELQRHRGCVCGNKELTESCAWCLS</sequence>
<dbReference type="EMBL" id="JAURVH010001516">
    <property type="protein sequence ID" value="KAK5931347.1"/>
    <property type="molecule type" value="Genomic_DNA"/>
</dbReference>
<dbReference type="Proteomes" id="UP001331515">
    <property type="component" value="Unassembled WGS sequence"/>
</dbReference>
<evidence type="ECO:0000313" key="2">
    <source>
        <dbReference type="Proteomes" id="UP001331515"/>
    </source>
</evidence>
<evidence type="ECO:0000313" key="1">
    <source>
        <dbReference type="EMBL" id="KAK5931347.1"/>
    </source>
</evidence>
<name>A0AAN8DY65_CHAGU</name>
<gene>
    <name evidence="1" type="ORF">CgunFtcFv8_027504</name>
</gene>
<dbReference type="AlphaFoldDB" id="A0AAN8DY65"/>
<accession>A0AAN8DY65</accession>
<reference evidence="1 2" key="1">
    <citation type="journal article" date="2023" name="Mol. Biol. Evol.">
        <title>Genomics of Secondarily Temperate Adaptation in the Only Non-Antarctic Icefish.</title>
        <authorList>
            <person name="Rivera-Colon A.G."/>
            <person name="Rayamajhi N."/>
            <person name="Minhas B.F."/>
            <person name="Madrigal G."/>
            <person name="Bilyk K.T."/>
            <person name="Yoon V."/>
            <person name="Hune M."/>
            <person name="Gregory S."/>
            <person name="Cheng C.H.C."/>
            <person name="Catchen J.M."/>
        </authorList>
    </citation>
    <scope>NUCLEOTIDE SEQUENCE [LARGE SCALE GENOMIC DNA]</scope>
    <source>
        <tissue evidence="1">White muscle</tissue>
    </source>
</reference>